<dbReference type="AlphaFoldDB" id="A0A8R7NY21"/>
<name>A0A8R7NY21_TRIUA</name>
<dbReference type="EnsemblPlants" id="TuG1812G0100001804.01.T01">
    <property type="protein sequence ID" value="TuG1812G0100001804.01.T01.cds433242"/>
    <property type="gene ID" value="TuG1812G0100001804.01"/>
</dbReference>
<reference evidence="1" key="3">
    <citation type="submission" date="2022-06" db="UniProtKB">
        <authorList>
            <consortium name="EnsemblPlants"/>
        </authorList>
    </citation>
    <scope>IDENTIFICATION</scope>
</reference>
<proteinExistence type="predicted"/>
<organism evidence="1 2">
    <name type="scientific">Triticum urartu</name>
    <name type="common">Red wild einkorn</name>
    <name type="synonym">Crithodium urartu</name>
    <dbReference type="NCBI Taxonomy" id="4572"/>
    <lineage>
        <taxon>Eukaryota</taxon>
        <taxon>Viridiplantae</taxon>
        <taxon>Streptophyta</taxon>
        <taxon>Embryophyta</taxon>
        <taxon>Tracheophyta</taxon>
        <taxon>Spermatophyta</taxon>
        <taxon>Magnoliopsida</taxon>
        <taxon>Liliopsida</taxon>
        <taxon>Poales</taxon>
        <taxon>Poaceae</taxon>
        <taxon>BOP clade</taxon>
        <taxon>Pooideae</taxon>
        <taxon>Triticodae</taxon>
        <taxon>Triticeae</taxon>
        <taxon>Triticinae</taxon>
        <taxon>Triticum</taxon>
    </lineage>
</organism>
<evidence type="ECO:0000313" key="2">
    <source>
        <dbReference type="Proteomes" id="UP000015106"/>
    </source>
</evidence>
<protein>
    <submittedName>
        <fullName evidence="1">Uncharacterized protein</fullName>
    </submittedName>
</protein>
<evidence type="ECO:0000313" key="1">
    <source>
        <dbReference type="EnsemblPlants" id="TuG1812G0100001804.01.T01.cds433242"/>
    </source>
</evidence>
<dbReference type="Gramene" id="TuG1812G0100001804.01.T01">
    <property type="protein sequence ID" value="TuG1812G0100001804.01.T01.cds433242"/>
    <property type="gene ID" value="TuG1812G0100001804.01"/>
</dbReference>
<keyword evidence="2" id="KW-1185">Reference proteome</keyword>
<reference evidence="2" key="1">
    <citation type="journal article" date="2013" name="Nature">
        <title>Draft genome of the wheat A-genome progenitor Triticum urartu.</title>
        <authorList>
            <person name="Ling H.Q."/>
            <person name="Zhao S."/>
            <person name="Liu D."/>
            <person name="Wang J."/>
            <person name="Sun H."/>
            <person name="Zhang C."/>
            <person name="Fan H."/>
            <person name="Li D."/>
            <person name="Dong L."/>
            <person name="Tao Y."/>
            <person name="Gao C."/>
            <person name="Wu H."/>
            <person name="Li Y."/>
            <person name="Cui Y."/>
            <person name="Guo X."/>
            <person name="Zheng S."/>
            <person name="Wang B."/>
            <person name="Yu K."/>
            <person name="Liang Q."/>
            <person name="Yang W."/>
            <person name="Lou X."/>
            <person name="Chen J."/>
            <person name="Feng M."/>
            <person name="Jian J."/>
            <person name="Zhang X."/>
            <person name="Luo G."/>
            <person name="Jiang Y."/>
            <person name="Liu J."/>
            <person name="Wang Z."/>
            <person name="Sha Y."/>
            <person name="Zhang B."/>
            <person name="Wu H."/>
            <person name="Tang D."/>
            <person name="Shen Q."/>
            <person name="Xue P."/>
            <person name="Zou S."/>
            <person name="Wang X."/>
            <person name="Liu X."/>
            <person name="Wang F."/>
            <person name="Yang Y."/>
            <person name="An X."/>
            <person name="Dong Z."/>
            <person name="Zhang K."/>
            <person name="Zhang X."/>
            <person name="Luo M.C."/>
            <person name="Dvorak J."/>
            <person name="Tong Y."/>
            <person name="Wang J."/>
            <person name="Yang H."/>
            <person name="Li Z."/>
            <person name="Wang D."/>
            <person name="Zhang A."/>
            <person name="Wang J."/>
        </authorList>
    </citation>
    <scope>NUCLEOTIDE SEQUENCE</scope>
    <source>
        <strain evidence="2">cv. G1812</strain>
    </source>
</reference>
<dbReference type="Proteomes" id="UP000015106">
    <property type="component" value="Chromosome 1"/>
</dbReference>
<sequence>MAGEYMVSGVGPCDGHLADVAVEPERLPHGLGGVHDVGLAAVVGVALVHHLGLHGAPVLLAGDVDHLATPASARVPPRRQRHDHFLVAVKLAVALRRRAALLALLEAVHRHHAWGAAAAAATTGAARRGAVGLLVLVLVQHARHGVVLAGARVRLGVVPGHGARRHLQQDYKDGHAHDYKLGDRHC</sequence>
<reference evidence="1" key="2">
    <citation type="submission" date="2018-03" db="EMBL/GenBank/DDBJ databases">
        <title>The Triticum urartu genome reveals the dynamic nature of wheat genome evolution.</title>
        <authorList>
            <person name="Ling H."/>
            <person name="Ma B."/>
            <person name="Shi X."/>
            <person name="Liu H."/>
            <person name="Dong L."/>
            <person name="Sun H."/>
            <person name="Cao Y."/>
            <person name="Gao Q."/>
            <person name="Zheng S."/>
            <person name="Li Y."/>
            <person name="Yu Y."/>
            <person name="Du H."/>
            <person name="Qi M."/>
            <person name="Li Y."/>
            <person name="Yu H."/>
            <person name="Cui Y."/>
            <person name="Wang N."/>
            <person name="Chen C."/>
            <person name="Wu H."/>
            <person name="Zhao Y."/>
            <person name="Zhang J."/>
            <person name="Li Y."/>
            <person name="Zhou W."/>
            <person name="Zhang B."/>
            <person name="Hu W."/>
            <person name="Eijk M."/>
            <person name="Tang J."/>
            <person name="Witsenboer H."/>
            <person name="Zhao S."/>
            <person name="Li Z."/>
            <person name="Zhang A."/>
            <person name="Wang D."/>
            <person name="Liang C."/>
        </authorList>
    </citation>
    <scope>NUCLEOTIDE SEQUENCE [LARGE SCALE GENOMIC DNA]</scope>
    <source>
        <strain evidence="1">cv. G1812</strain>
    </source>
</reference>
<accession>A0A8R7NY21</accession>